<feature type="compositionally biased region" description="Polar residues" evidence="1">
    <location>
        <begin position="791"/>
        <end position="810"/>
    </location>
</feature>
<dbReference type="Pfam" id="PF08101">
    <property type="entry name" value="Msb1-Mug8_dom"/>
    <property type="match status" value="1"/>
</dbReference>
<evidence type="ECO:0000259" key="2">
    <source>
        <dbReference type="Pfam" id="PF08101"/>
    </source>
</evidence>
<dbReference type="InterPro" id="IPR008936">
    <property type="entry name" value="Rho_GTPase_activation_prot"/>
</dbReference>
<dbReference type="InterPro" id="IPR012965">
    <property type="entry name" value="Msb1/Mug8_dom"/>
</dbReference>
<dbReference type="EMBL" id="MU167239">
    <property type="protein sequence ID" value="KAG0148230.1"/>
    <property type="molecule type" value="Genomic_DNA"/>
</dbReference>
<reference evidence="3" key="1">
    <citation type="submission" date="2013-11" db="EMBL/GenBank/DDBJ databases">
        <title>Genome sequence of the fusiform rust pathogen reveals effectors for host alternation and coevolution with pine.</title>
        <authorList>
            <consortium name="DOE Joint Genome Institute"/>
            <person name="Smith K."/>
            <person name="Pendleton A."/>
            <person name="Kubisiak T."/>
            <person name="Anderson C."/>
            <person name="Salamov A."/>
            <person name="Aerts A."/>
            <person name="Riley R."/>
            <person name="Clum A."/>
            <person name="Lindquist E."/>
            <person name="Ence D."/>
            <person name="Campbell M."/>
            <person name="Kronenberg Z."/>
            <person name="Feau N."/>
            <person name="Dhillon B."/>
            <person name="Hamelin R."/>
            <person name="Burleigh J."/>
            <person name="Smith J."/>
            <person name="Yandell M."/>
            <person name="Nelson C."/>
            <person name="Grigoriev I."/>
            <person name="Davis J."/>
        </authorList>
    </citation>
    <scope>NUCLEOTIDE SEQUENCE</scope>
    <source>
        <strain evidence="3">G11</strain>
    </source>
</reference>
<feature type="domain" description="Meiotically up-regulated protein Msb1/Mug8" evidence="2">
    <location>
        <begin position="68"/>
        <end position="428"/>
    </location>
</feature>
<sequence>MHSIFKHRNKSTKSSSNSVKTLTNQTHIDEFGNPILNPIPAFTLASHQETQLLYGYTGLFTEIELDSHATNQVVLLVINQLKSRPLDSPLILSTHALDVSIDGTHSLIRSYLNHQSDLIRDIQISSPHNLSAFLKWILARHTNQRGQHGILDWQTYLTWRSAESDTNYPPDFISSHLFPALPTTTVSLLSTLLDLFSTVSAYSHLNGMTIHKCSAIFGAYIFGLEDDLTFEQTYSHWLRYAHATEHLVLAFLRDQKCKITTKQLPSRLESSILGYPKIIPSLTSTHPSAKLECVARFRRQTRFYNKNLIQNASKWKIEQSKTWSRLQPTESSTRNHQRANSNSSNSSDTLGKFKFTKSYKHLLNITNDSDLDILDDDHHIDLNDELNLETQRFKSLVEKQWSGFMNKGFEETNSEKKLEFDLEESEKLKRRQRHNTMDWDSFAGNGFFGRETFIPNELEFNSNLNQTIQNWPIEQKVLNKKISKASKHLPQLKSLDPLPQELKPILLDENFFEAYADALVCSGWARDELKEVSWALVHYKSRSINCDPNDERNDDMWVLFEEVVPAEYRQMLVASNSKAAKRHRRTSFLRVITRKDPKRNHVSPQSNSTGRPPQSKLPSLSAPFSPRLDGSFPPTRKLTLTRQLPSDAISVHTRRPSINTINTTNTLVNGGSGFVNTGGFMAEFRAKTKKRHQNYNLPTSSSTTTTNKNSNVIFPHQTSSILEQPGSQVWLNVLPEEREDEEEDHYHNHDHYHQIHRPMNPTPPGSSRAVTPEDRLKRYPIRSIPNRKESLSNITHHSSSDLTTISVCSR</sequence>
<dbReference type="PANTHER" id="PTHR28093:SF1">
    <property type="entry name" value="MORPHOGENESIS-RELATED PROTEIN MSB1"/>
    <property type="match status" value="1"/>
</dbReference>
<comment type="caution">
    <text evidence="3">The sequence shown here is derived from an EMBL/GenBank/DDBJ whole genome shotgun (WGS) entry which is preliminary data.</text>
</comment>
<dbReference type="OrthoDB" id="2507456at2759"/>
<accession>A0A9P6NJL3</accession>
<dbReference type="InterPro" id="IPR037508">
    <property type="entry name" value="Msb1/Mug8"/>
</dbReference>
<evidence type="ECO:0000313" key="4">
    <source>
        <dbReference type="Proteomes" id="UP000886653"/>
    </source>
</evidence>
<evidence type="ECO:0000256" key="1">
    <source>
        <dbReference type="SAM" id="MobiDB-lite"/>
    </source>
</evidence>
<feature type="compositionally biased region" description="Polar residues" evidence="1">
    <location>
        <begin position="602"/>
        <end position="618"/>
    </location>
</feature>
<organism evidence="3 4">
    <name type="scientific">Cronartium quercuum f. sp. fusiforme G11</name>
    <dbReference type="NCBI Taxonomy" id="708437"/>
    <lineage>
        <taxon>Eukaryota</taxon>
        <taxon>Fungi</taxon>
        <taxon>Dikarya</taxon>
        <taxon>Basidiomycota</taxon>
        <taxon>Pucciniomycotina</taxon>
        <taxon>Pucciniomycetes</taxon>
        <taxon>Pucciniales</taxon>
        <taxon>Coleosporiaceae</taxon>
        <taxon>Cronartium</taxon>
    </lineage>
</organism>
<proteinExistence type="predicted"/>
<dbReference type="SUPFAM" id="SSF48350">
    <property type="entry name" value="GTPase activation domain, GAP"/>
    <property type="match status" value="1"/>
</dbReference>
<dbReference type="PANTHER" id="PTHR28093">
    <property type="entry name" value="MORPHOGENESIS-RELATED PROTEIN MSB1"/>
    <property type="match status" value="1"/>
</dbReference>
<feature type="region of interest" description="Disordered" evidence="1">
    <location>
        <begin position="326"/>
        <end position="347"/>
    </location>
</feature>
<feature type="region of interest" description="Disordered" evidence="1">
    <location>
        <begin position="1"/>
        <end position="20"/>
    </location>
</feature>
<gene>
    <name evidence="3" type="ORF">CROQUDRAFT_90562</name>
</gene>
<dbReference type="Proteomes" id="UP000886653">
    <property type="component" value="Unassembled WGS sequence"/>
</dbReference>
<protein>
    <recommendedName>
        <fullName evidence="2">Meiotically up-regulated protein Msb1/Mug8 domain-containing protein</fullName>
    </recommendedName>
</protein>
<name>A0A9P6NJL3_9BASI</name>
<dbReference type="Gene3D" id="1.10.555.10">
    <property type="entry name" value="Rho GTPase activation protein"/>
    <property type="match status" value="1"/>
</dbReference>
<keyword evidence="4" id="KW-1185">Reference proteome</keyword>
<feature type="region of interest" description="Disordered" evidence="1">
    <location>
        <begin position="746"/>
        <end position="810"/>
    </location>
</feature>
<feature type="compositionally biased region" description="Basic residues" evidence="1">
    <location>
        <begin position="1"/>
        <end position="11"/>
    </location>
</feature>
<dbReference type="AlphaFoldDB" id="A0A9P6NJL3"/>
<evidence type="ECO:0000313" key="3">
    <source>
        <dbReference type="EMBL" id="KAG0148230.1"/>
    </source>
</evidence>
<feature type="region of interest" description="Disordered" evidence="1">
    <location>
        <begin position="584"/>
        <end position="648"/>
    </location>
</feature>